<reference evidence="1 2" key="1">
    <citation type="submission" date="2016-06" db="EMBL/GenBank/DDBJ databases">
        <authorList>
            <person name="Kjaerup R.B."/>
            <person name="Dalgaard T.S."/>
            <person name="Juul-Madsen H.R."/>
        </authorList>
    </citation>
    <scope>NUCLEOTIDE SEQUENCE [LARGE SCALE GENOMIC DNA]</scope>
    <source>
        <strain evidence="1 2">DSM 43818</strain>
    </source>
</reference>
<name>A0A1C6SRA8_9ACTN</name>
<proteinExistence type="predicted"/>
<dbReference type="EMBL" id="FMHT01000003">
    <property type="protein sequence ID" value="SCL31843.1"/>
    <property type="molecule type" value="Genomic_DNA"/>
</dbReference>
<dbReference type="Proteomes" id="UP000199699">
    <property type="component" value="Unassembled WGS sequence"/>
</dbReference>
<keyword evidence="2" id="KW-1185">Reference proteome</keyword>
<accession>A0A1C6SRA8</accession>
<gene>
    <name evidence="1" type="ORF">GA0070616_4342</name>
</gene>
<dbReference type="AlphaFoldDB" id="A0A1C6SRA8"/>
<organism evidence="1 2">
    <name type="scientific">Micromonospora nigra</name>
    <dbReference type="NCBI Taxonomy" id="145857"/>
    <lineage>
        <taxon>Bacteria</taxon>
        <taxon>Bacillati</taxon>
        <taxon>Actinomycetota</taxon>
        <taxon>Actinomycetes</taxon>
        <taxon>Micromonosporales</taxon>
        <taxon>Micromonosporaceae</taxon>
        <taxon>Micromonospora</taxon>
    </lineage>
</organism>
<protein>
    <submittedName>
        <fullName evidence="1">Uncharacterized protein</fullName>
    </submittedName>
</protein>
<dbReference type="RefSeq" id="WP_091086043.1">
    <property type="nucleotide sequence ID" value="NZ_FMHT01000003.1"/>
</dbReference>
<dbReference type="STRING" id="145857.GA0070616_4342"/>
<evidence type="ECO:0000313" key="2">
    <source>
        <dbReference type="Proteomes" id="UP000199699"/>
    </source>
</evidence>
<evidence type="ECO:0000313" key="1">
    <source>
        <dbReference type="EMBL" id="SCL31843.1"/>
    </source>
</evidence>
<sequence length="70" mass="7465">MSDFYREQYNLWAELATNAAGARGGIGAVLGMLDKGQITPEQAVELIRGSIAQWETADKATQDSHAGGAR</sequence>